<dbReference type="AlphaFoldDB" id="A0AAD3SN55"/>
<comment type="caution">
    <text evidence="1">The sequence shown here is derived from an EMBL/GenBank/DDBJ whole genome shotgun (WGS) entry which is preliminary data.</text>
</comment>
<protein>
    <submittedName>
        <fullName evidence="1">Uncharacterized protein</fullName>
    </submittedName>
</protein>
<dbReference type="EMBL" id="BSYO01000013">
    <property type="protein sequence ID" value="GMH13765.1"/>
    <property type="molecule type" value="Genomic_DNA"/>
</dbReference>
<accession>A0AAD3SN55</accession>
<reference evidence="1" key="1">
    <citation type="submission" date="2023-05" db="EMBL/GenBank/DDBJ databases">
        <title>Nepenthes gracilis genome sequencing.</title>
        <authorList>
            <person name="Fukushima K."/>
        </authorList>
    </citation>
    <scope>NUCLEOTIDE SEQUENCE</scope>
    <source>
        <strain evidence="1">SING2019-196</strain>
    </source>
</reference>
<name>A0AAD3SN55_NEPGR</name>
<proteinExistence type="predicted"/>
<dbReference type="Proteomes" id="UP001279734">
    <property type="component" value="Unassembled WGS sequence"/>
</dbReference>
<evidence type="ECO:0000313" key="1">
    <source>
        <dbReference type="EMBL" id="GMH13765.1"/>
    </source>
</evidence>
<evidence type="ECO:0000313" key="2">
    <source>
        <dbReference type="Proteomes" id="UP001279734"/>
    </source>
</evidence>
<gene>
    <name evidence="1" type="ORF">Nepgr_015606</name>
</gene>
<organism evidence="1 2">
    <name type="scientific">Nepenthes gracilis</name>
    <name type="common">Slender pitcher plant</name>
    <dbReference type="NCBI Taxonomy" id="150966"/>
    <lineage>
        <taxon>Eukaryota</taxon>
        <taxon>Viridiplantae</taxon>
        <taxon>Streptophyta</taxon>
        <taxon>Embryophyta</taxon>
        <taxon>Tracheophyta</taxon>
        <taxon>Spermatophyta</taxon>
        <taxon>Magnoliopsida</taxon>
        <taxon>eudicotyledons</taxon>
        <taxon>Gunneridae</taxon>
        <taxon>Pentapetalae</taxon>
        <taxon>Caryophyllales</taxon>
        <taxon>Nepenthaceae</taxon>
        <taxon>Nepenthes</taxon>
    </lineage>
</organism>
<keyword evidence="2" id="KW-1185">Reference proteome</keyword>
<sequence length="133" mass="14513">MLSFLQLPTGTLFDAFVSVHVFSRVWCLGCQLWENHHLTVHGILLQVVSPIVRLPLPLPSKLAETAVASCSQVLIPTPRLLSIYLLTVCFTASAAPRAMLFTCSLVFCVQRRADLSFAVALSLVVGDALDTFV</sequence>